<evidence type="ECO:0000256" key="1">
    <source>
        <dbReference type="ARBA" id="ARBA00000085"/>
    </source>
</evidence>
<dbReference type="EC" id="2.7.13.3" evidence="2"/>
<dbReference type="Gene3D" id="1.10.287.130">
    <property type="match status" value="1"/>
</dbReference>
<dbReference type="Pfam" id="PF02518">
    <property type="entry name" value="HATPase_c"/>
    <property type="match status" value="1"/>
</dbReference>
<evidence type="ECO:0000256" key="7">
    <source>
        <dbReference type="ARBA" id="ARBA00022840"/>
    </source>
</evidence>
<keyword evidence="5" id="KW-0547">Nucleotide-binding</keyword>
<dbReference type="PANTHER" id="PTHR42878">
    <property type="entry name" value="TWO-COMPONENT HISTIDINE KINASE"/>
    <property type="match status" value="1"/>
</dbReference>
<accession>A0ABU6K275</accession>
<keyword evidence="9" id="KW-1133">Transmembrane helix</keyword>
<keyword evidence="7" id="KW-0067">ATP-binding</keyword>
<feature type="transmembrane region" description="Helical" evidence="9">
    <location>
        <begin position="12"/>
        <end position="32"/>
    </location>
</feature>
<dbReference type="InterPro" id="IPR003594">
    <property type="entry name" value="HATPase_dom"/>
</dbReference>
<dbReference type="EMBL" id="JAYXHS010000002">
    <property type="protein sequence ID" value="MEC5386028.1"/>
    <property type="molecule type" value="Genomic_DNA"/>
</dbReference>
<dbReference type="RefSeq" id="WP_327599008.1">
    <property type="nucleotide sequence ID" value="NZ_JAYXHS010000002.1"/>
</dbReference>
<evidence type="ECO:0000256" key="4">
    <source>
        <dbReference type="ARBA" id="ARBA00022679"/>
    </source>
</evidence>
<reference evidence="11 12" key="1">
    <citation type="submission" date="2024-01" db="EMBL/GenBank/DDBJ databases">
        <title>Uliginosibacterium soil sp. nov.</title>
        <authorList>
            <person name="Lv Y."/>
        </authorList>
    </citation>
    <scope>NUCLEOTIDE SEQUENCE [LARGE SCALE GENOMIC DNA]</scope>
    <source>
        <strain evidence="11 12">H3</strain>
    </source>
</reference>
<dbReference type="InterPro" id="IPR004358">
    <property type="entry name" value="Sig_transdc_His_kin-like_C"/>
</dbReference>
<dbReference type="PANTHER" id="PTHR42878:SF7">
    <property type="entry name" value="SENSOR HISTIDINE KINASE GLRK"/>
    <property type="match status" value="1"/>
</dbReference>
<keyword evidence="9" id="KW-0812">Transmembrane</keyword>
<evidence type="ECO:0000313" key="12">
    <source>
        <dbReference type="Proteomes" id="UP001331561"/>
    </source>
</evidence>
<dbReference type="Proteomes" id="UP001331561">
    <property type="component" value="Unassembled WGS sequence"/>
</dbReference>
<sequence>MTERSGGLARLRAGSISLLAAGLSAVGLLVSVPALTTLSLIWFAILLACLAYGLFRLRPVANKGEQGPVATVIAAVALPAQDDATAFLSTVGHDLRQPLQAISLYAATLATHDLPETSKQLVGGLEAAAETLSLQFEEVMAIAKLESGRLPLDPKSVALGAILSSTVAMRLEEAHDKALHLRHVATSLRVWADEVVLARAVDRLVMHAVQITERGGVLVGCRRRGDAVLVEVRDTSGGIAAEFQDNVFKPFSAYGHRLPDRALGLALAERSVQRLGGSLSLRVVAGRGNVFTIRLPRLTGAA</sequence>
<evidence type="ECO:0000313" key="11">
    <source>
        <dbReference type="EMBL" id="MEC5386028.1"/>
    </source>
</evidence>
<evidence type="ECO:0000256" key="2">
    <source>
        <dbReference type="ARBA" id="ARBA00012438"/>
    </source>
</evidence>
<organism evidence="11 12">
    <name type="scientific">Uliginosibacterium silvisoli</name>
    <dbReference type="NCBI Taxonomy" id="3114758"/>
    <lineage>
        <taxon>Bacteria</taxon>
        <taxon>Pseudomonadati</taxon>
        <taxon>Pseudomonadota</taxon>
        <taxon>Betaproteobacteria</taxon>
        <taxon>Rhodocyclales</taxon>
        <taxon>Zoogloeaceae</taxon>
        <taxon>Uliginosibacterium</taxon>
    </lineage>
</organism>
<keyword evidence="8" id="KW-0902">Two-component regulatory system</keyword>
<dbReference type="InterPro" id="IPR003661">
    <property type="entry name" value="HisK_dim/P_dom"/>
</dbReference>
<keyword evidence="3" id="KW-0597">Phosphoprotein</keyword>
<keyword evidence="9" id="KW-0472">Membrane</keyword>
<evidence type="ECO:0000256" key="3">
    <source>
        <dbReference type="ARBA" id="ARBA00022553"/>
    </source>
</evidence>
<dbReference type="SUPFAM" id="SSF55874">
    <property type="entry name" value="ATPase domain of HSP90 chaperone/DNA topoisomerase II/histidine kinase"/>
    <property type="match status" value="1"/>
</dbReference>
<proteinExistence type="predicted"/>
<name>A0ABU6K275_9RHOO</name>
<dbReference type="SUPFAM" id="SSF47384">
    <property type="entry name" value="Homodimeric domain of signal transducing histidine kinase"/>
    <property type="match status" value="1"/>
</dbReference>
<protein>
    <recommendedName>
        <fullName evidence="2">histidine kinase</fullName>
        <ecNumber evidence="2">2.7.13.3</ecNumber>
    </recommendedName>
</protein>
<gene>
    <name evidence="11" type="ORF">VVD49_09845</name>
</gene>
<dbReference type="Gene3D" id="3.30.565.10">
    <property type="entry name" value="Histidine kinase-like ATPase, C-terminal domain"/>
    <property type="match status" value="1"/>
</dbReference>
<dbReference type="SMART" id="SM00387">
    <property type="entry name" value="HATPase_c"/>
    <property type="match status" value="1"/>
</dbReference>
<keyword evidence="12" id="KW-1185">Reference proteome</keyword>
<keyword evidence="4" id="KW-0808">Transferase</keyword>
<evidence type="ECO:0000256" key="6">
    <source>
        <dbReference type="ARBA" id="ARBA00022777"/>
    </source>
</evidence>
<dbReference type="SMART" id="SM00388">
    <property type="entry name" value="HisKA"/>
    <property type="match status" value="1"/>
</dbReference>
<dbReference type="InterPro" id="IPR005467">
    <property type="entry name" value="His_kinase_dom"/>
</dbReference>
<dbReference type="PRINTS" id="PR00344">
    <property type="entry name" value="BCTRLSENSOR"/>
</dbReference>
<evidence type="ECO:0000259" key="10">
    <source>
        <dbReference type="PROSITE" id="PS50109"/>
    </source>
</evidence>
<feature type="transmembrane region" description="Helical" evidence="9">
    <location>
        <begin position="38"/>
        <end position="55"/>
    </location>
</feature>
<evidence type="ECO:0000256" key="9">
    <source>
        <dbReference type="SAM" id="Phobius"/>
    </source>
</evidence>
<dbReference type="PROSITE" id="PS50109">
    <property type="entry name" value="HIS_KIN"/>
    <property type="match status" value="1"/>
</dbReference>
<keyword evidence="6 11" id="KW-0418">Kinase</keyword>
<dbReference type="InterPro" id="IPR036890">
    <property type="entry name" value="HATPase_C_sf"/>
</dbReference>
<dbReference type="GO" id="GO:0016301">
    <property type="term" value="F:kinase activity"/>
    <property type="evidence" value="ECO:0007669"/>
    <property type="project" value="UniProtKB-KW"/>
</dbReference>
<comment type="catalytic activity">
    <reaction evidence="1">
        <text>ATP + protein L-histidine = ADP + protein N-phospho-L-histidine.</text>
        <dbReference type="EC" id="2.7.13.3"/>
    </reaction>
</comment>
<dbReference type="InterPro" id="IPR050351">
    <property type="entry name" value="BphY/WalK/GraS-like"/>
</dbReference>
<comment type="caution">
    <text evidence="11">The sequence shown here is derived from an EMBL/GenBank/DDBJ whole genome shotgun (WGS) entry which is preliminary data.</text>
</comment>
<dbReference type="CDD" id="cd00082">
    <property type="entry name" value="HisKA"/>
    <property type="match status" value="1"/>
</dbReference>
<evidence type="ECO:0000256" key="8">
    <source>
        <dbReference type="ARBA" id="ARBA00023012"/>
    </source>
</evidence>
<feature type="domain" description="Histidine kinase" evidence="10">
    <location>
        <begin position="90"/>
        <end position="299"/>
    </location>
</feature>
<dbReference type="Pfam" id="PF00512">
    <property type="entry name" value="HisKA"/>
    <property type="match status" value="1"/>
</dbReference>
<evidence type="ECO:0000256" key="5">
    <source>
        <dbReference type="ARBA" id="ARBA00022741"/>
    </source>
</evidence>
<dbReference type="InterPro" id="IPR036097">
    <property type="entry name" value="HisK_dim/P_sf"/>
</dbReference>